<organism evidence="1">
    <name type="scientific">uncultured microorganism</name>
    <dbReference type="NCBI Taxonomy" id="358574"/>
    <lineage>
        <taxon>unclassified sequences</taxon>
        <taxon>environmental samples</taxon>
    </lineage>
</organism>
<reference evidence="1" key="1">
    <citation type="submission" date="2009-08" db="EMBL/GenBank/DDBJ databases">
        <title>Screening for novel FADH2-dependent halogenase genes in the metagenomes of marine sponge associated microbial consortia.</title>
        <authorList>
            <person name="Scheuermayer M."/>
            <person name="Fieseler L."/>
            <person name="Bayer K."/>
            <person name="Hentschel U."/>
        </authorList>
    </citation>
    <scope>NUCLEOTIDE SEQUENCE</scope>
</reference>
<accession>E0X6P7</accession>
<proteinExistence type="predicted"/>
<evidence type="ECO:0000313" key="1">
    <source>
        <dbReference type="EMBL" id="ACY25453.1"/>
    </source>
</evidence>
<sequence>MIPSPVYTARRHQQISVHCLERSMSLHKTSGNGDSGSSPAYMDRNTAAAYDQYRETIVDRDNTSALHQAFDFVKSGRPTTEILSETIRAHAPYTHVPYHQRIDSGIVRFVNNDHCLLSSRATLGLQNLVSEEMRHLPLSQTAWYVPTGLDIWNQLKGRMPGHYSRRTYDPEQYPDGPAPPAAHWDDQEPAAWDGSLEEGLNDWLTMVQYGHVNEEYALFLGLWEKFPERREEILAQLMFAGLIDVQDRMFWNRSYTTGHKSFRARSTIQLGRAIGWDNAHHVLYAGVPDIAVGPRWYSLYESACQIMMYHLEEEPPASSLNATQTSTRDQELFRNQIPLSPPEAEGLIRSIIREPEESYIEDLVALLKAGRSPKSILDAIQIAAARVVLECGLPANFSMPQHGYEYTNMLGWFFQNFEHPHRTKLLFIAANFINQCAHWVTNSKGNRTRGAATYFAGYLQDQDAPPMSQGKLLGELNQAILALDTEQSVYWTENYLKQGYDDGPLVETLADGIAKQGNDPHNQEIGLCMLEDYRRTSSEMRNTLLLSAAHHTAGHMKYGDQYQSYRYFADAFGMQVEDGCLGETPIIENLADDVDAELLVDDPVKAD</sequence>
<protein>
    <submittedName>
        <fullName evidence="1">Uncharacterized protein</fullName>
    </submittedName>
</protein>
<dbReference type="EMBL" id="GQ844926">
    <property type="protein sequence ID" value="ACY25453.1"/>
    <property type="molecule type" value="Genomic_DNA"/>
</dbReference>
<dbReference type="AlphaFoldDB" id="E0X6P7"/>
<name>E0X6P7_9ZZZZ</name>